<dbReference type="AlphaFoldDB" id="A0A1T5FNK1"/>
<dbReference type="OrthoDB" id="9790975at2"/>
<keyword evidence="1" id="KW-0285">Flavoprotein</keyword>
<sequence>MKVLAINGSPRKGGNTELMIQEVFKTLEKHGVETEIFQLGGKKVNGCTACGKCREMADGKCHVQNDIINQCIEKMREADGIILGSPVYFSDMTPEMKALIDVSGYALRGCGNPLRRKVGAAVTVARRAGGTNTFVNMNQFFLIMEMIIPGSSYWNVGYGKDKGDVLKDEEALKTMQTLGENMAWLLSMVNGQ</sequence>
<feature type="domain" description="NADPH-dependent FMN reductase-like" evidence="3">
    <location>
        <begin position="1"/>
        <end position="159"/>
    </location>
</feature>
<evidence type="ECO:0000256" key="2">
    <source>
        <dbReference type="ARBA" id="ARBA00022643"/>
    </source>
</evidence>
<dbReference type="GO" id="GO:0016491">
    <property type="term" value="F:oxidoreductase activity"/>
    <property type="evidence" value="ECO:0007669"/>
    <property type="project" value="InterPro"/>
</dbReference>
<evidence type="ECO:0000313" key="5">
    <source>
        <dbReference type="Proteomes" id="UP000191055"/>
    </source>
</evidence>
<dbReference type="Proteomes" id="UP000191055">
    <property type="component" value="Unassembled WGS sequence"/>
</dbReference>
<evidence type="ECO:0000259" key="3">
    <source>
        <dbReference type="Pfam" id="PF03358"/>
    </source>
</evidence>
<dbReference type="EMBL" id="FUYV01000008">
    <property type="protein sequence ID" value="SKB97715.1"/>
    <property type="molecule type" value="Genomic_DNA"/>
</dbReference>
<evidence type="ECO:0000256" key="1">
    <source>
        <dbReference type="ARBA" id="ARBA00022630"/>
    </source>
</evidence>
<dbReference type="STRING" id="889453.SAMN03080601_01640"/>
<dbReference type="SUPFAM" id="SSF52218">
    <property type="entry name" value="Flavoproteins"/>
    <property type="match status" value="1"/>
</dbReference>
<dbReference type="InterPro" id="IPR005025">
    <property type="entry name" value="FMN_Rdtase-like_dom"/>
</dbReference>
<keyword evidence="2" id="KW-0288">FMN</keyword>
<dbReference type="Gene3D" id="3.40.50.360">
    <property type="match status" value="1"/>
</dbReference>
<dbReference type="RefSeq" id="WP_079557398.1">
    <property type="nucleotide sequence ID" value="NZ_CP021904.1"/>
</dbReference>
<name>A0A1T5FNK1_9BACT</name>
<dbReference type="InterPro" id="IPR051796">
    <property type="entry name" value="ISF_SsuE-like"/>
</dbReference>
<dbReference type="KEGG" id="asx:CDL62_10035"/>
<dbReference type="PANTHER" id="PTHR43278">
    <property type="entry name" value="NAD(P)H-DEPENDENT FMN-CONTAINING OXIDOREDUCTASE YWQN-RELATED"/>
    <property type="match status" value="1"/>
</dbReference>
<proteinExistence type="predicted"/>
<reference evidence="4 5" key="1">
    <citation type="submission" date="2017-02" db="EMBL/GenBank/DDBJ databases">
        <authorList>
            <person name="Peterson S.W."/>
        </authorList>
    </citation>
    <scope>NUCLEOTIDE SEQUENCE [LARGE SCALE GENOMIC DNA]</scope>
    <source>
        <strain evidence="4 5">DSM 24412</strain>
    </source>
</reference>
<organism evidence="4 5">
    <name type="scientific">Alkalitalea saponilacus</name>
    <dbReference type="NCBI Taxonomy" id="889453"/>
    <lineage>
        <taxon>Bacteria</taxon>
        <taxon>Pseudomonadati</taxon>
        <taxon>Bacteroidota</taxon>
        <taxon>Bacteroidia</taxon>
        <taxon>Marinilabiliales</taxon>
        <taxon>Marinilabiliaceae</taxon>
        <taxon>Alkalitalea</taxon>
    </lineage>
</organism>
<dbReference type="Pfam" id="PF03358">
    <property type="entry name" value="FMN_red"/>
    <property type="match status" value="1"/>
</dbReference>
<dbReference type="PANTHER" id="PTHR43278:SF4">
    <property type="entry name" value="NAD(P)H-DEPENDENT FMN-CONTAINING OXIDOREDUCTASE YWQN-RELATED"/>
    <property type="match status" value="1"/>
</dbReference>
<keyword evidence="5" id="KW-1185">Reference proteome</keyword>
<protein>
    <submittedName>
        <fullName evidence="4">Multimeric flavodoxin WrbA</fullName>
    </submittedName>
</protein>
<dbReference type="InterPro" id="IPR029039">
    <property type="entry name" value="Flavoprotein-like_sf"/>
</dbReference>
<accession>A0A1T5FNK1</accession>
<gene>
    <name evidence="4" type="ORF">SAMN03080601_01640</name>
</gene>
<evidence type="ECO:0000313" key="4">
    <source>
        <dbReference type="EMBL" id="SKB97715.1"/>
    </source>
</evidence>